<dbReference type="Pfam" id="PF00717">
    <property type="entry name" value="Peptidase_S24"/>
    <property type="match status" value="1"/>
</dbReference>
<name>A0A847ETQ1_9BACT</name>
<dbReference type="InterPro" id="IPR015927">
    <property type="entry name" value="Peptidase_S24_S26A/B/C"/>
</dbReference>
<accession>A0A847ETQ1</accession>
<evidence type="ECO:0000256" key="3">
    <source>
        <dbReference type="ARBA" id="ARBA00022801"/>
    </source>
</evidence>
<sequence>NVSRGINLIKDSAGELIANFKSGMNSLMEQLVSIPLVGNIIAGEPMPVPASDFSYYDAESGIDIARSLLPQGDNLSELYALKVQGDSMIDAMVNDGDIVVMKRTNQARNGEMVAIWLNDRDETTLKYFYLESGRIRLQPANPSMQPIYINDPGIVEVQGKVVLVIRQLDQ</sequence>
<reference evidence="9 10" key="1">
    <citation type="journal article" date="2020" name="Biotechnol. Biofuels">
        <title>New insights from the biogas microbiome by comprehensive genome-resolved metagenomics of nearly 1600 species originating from multiple anaerobic digesters.</title>
        <authorList>
            <person name="Campanaro S."/>
            <person name="Treu L."/>
            <person name="Rodriguez-R L.M."/>
            <person name="Kovalovszki A."/>
            <person name="Ziels R.M."/>
            <person name="Maus I."/>
            <person name="Zhu X."/>
            <person name="Kougias P.G."/>
            <person name="Basile A."/>
            <person name="Luo G."/>
            <person name="Schluter A."/>
            <person name="Konstantinidis K.T."/>
            <person name="Angelidaki I."/>
        </authorList>
    </citation>
    <scope>NUCLEOTIDE SEQUENCE [LARGE SCALE GENOMIC DNA]</scope>
    <source>
        <strain evidence="9">AS06rmzACSIP_421</strain>
    </source>
</reference>
<evidence type="ECO:0000256" key="6">
    <source>
        <dbReference type="ARBA" id="ARBA00023236"/>
    </source>
</evidence>
<dbReference type="GO" id="GO:0006281">
    <property type="term" value="P:DNA repair"/>
    <property type="evidence" value="ECO:0007669"/>
    <property type="project" value="UniProtKB-KW"/>
</dbReference>
<dbReference type="CDD" id="cd06529">
    <property type="entry name" value="S24_LexA-like"/>
    <property type="match status" value="1"/>
</dbReference>
<evidence type="ECO:0000256" key="2">
    <source>
        <dbReference type="ARBA" id="ARBA00022763"/>
    </source>
</evidence>
<protein>
    <submittedName>
        <fullName evidence="9">Repressor LexA</fullName>
    </submittedName>
</protein>
<keyword evidence="2" id="KW-0227">DNA damage</keyword>
<feature type="non-terminal residue" evidence="9">
    <location>
        <position position="1"/>
    </location>
</feature>
<evidence type="ECO:0000256" key="7">
    <source>
        <dbReference type="RuleBase" id="RU003991"/>
    </source>
</evidence>
<evidence type="ECO:0000256" key="1">
    <source>
        <dbReference type="ARBA" id="ARBA00007484"/>
    </source>
</evidence>
<keyword evidence="6" id="KW-0742">SOS response</keyword>
<dbReference type="InterPro" id="IPR050077">
    <property type="entry name" value="LexA_repressor"/>
</dbReference>
<dbReference type="GO" id="GO:0003677">
    <property type="term" value="F:DNA binding"/>
    <property type="evidence" value="ECO:0007669"/>
    <property type="project" value="InterPro"/>
</dbReference>
<evidence type="ECO:0000256" key="5">
    <source>
        <dbReference type="ARBA" id="ARBA00023204"/>
    </source>
</evidence>
<organism evidence="9 10">
    <name type="scientific">Candidatus Dojkabacteria bacterium</name>
    <dbReference type="NCBI Taxonomy" id="2099670"/>
    <lineage>
        <taxon>Bacteria</taxon>
        <taxon>Candidatus Dojkabacteria</taxon>
    </lineage>
</organism>
<dbReference type="Proteomes" id="UP000554004">
    <property type="component" value="Unassembled WGS sequence"/>
</dbReference>
<evidence type="ECO:0000256" key="4">
    <source>
        <dbReference type="ARBA" id="ARBA00022813"/>
    </source>
</evidence>
<dbReference type="PANTHER" id="PTHR33516">
    <property type="entry name" value="LEXA REPRESSOR"/>
    <property type="match status" value="1"/>
</dbReference>
<dbReference type="InterPro" id="IPR039418">
    <property type="entry name" value="LexA-like"/>
</dbReference>
<comment type="similarity">
    <text evidence="1 7">Belongs to the peptidase S24 family.</text>
</comment>
<keyword evidence="3 7" id="KW-0378">Hydrolase</keyword>
<proteinExistence type="inferred from homology"/>
<gene>
    <name evidence="9" type="ORF">GX618_03735</name>
</gene>
<evidence type="ECO:0000259" key="8">
    <source>
        <dbReference type="Pfam" id="PF00717"/>
    </source>
</evidence>
<comment type="caution">
    <text evidence="9">The sequence shown here is derived from an EMBL/GenBank/DDBJ whole genome shotgun (WGS) entry which is preliminary data.</text>
</comment>
<dbReference type="InterPro" id="IPR036286">
    <property type="entry name" value="LexA/Signal_pep-like_sf"/>
</dbReference>
<feature type="domain" description="Peptidase S24/S26A/S26B/S26C" evidence="8">
    <location>
        <begin position="35"/>
        <end position="162"/>
    </location>
</feature>
<dbReference type="SUPFAM" id="SSF51306">
    <property type="entry name" value="LexA/Signal peptidase"/>
    <property type="match status" value="1"/>
</dbReference>
<dbReference type="GO" id="GO:0016787">
    <property type="term" value="F:hydrolase activity"/>
    <property type="evidence" value="ECO:0007669"/>
    <property type="project" value="UniProtKB-KW"/>
</dbReference>
<dbReference type="PANTHER" id="PTHR33516:SF2">
    <property type="entry name" value="LEXA REPRESSOR-RELATED"/>
    <property type="match status" value="1"/>
</dbReference>
<dbReference type="InterPro" id="IPR006197">
    <property type="entry name" value="Peptidase_S24_LexA"/>
</dbReference>
<dbReference type="AlphaFoldDB" id="A0A847ETQ1"/>
<evidence type="ECO:0000313" key="10">
    <source>
        <dbReference type="Proteomes" id="UP000554004"/>
    </source>
</evidence>
<dbReference type="Gene3D" id="2.10.109.10">
    <property type="entry name" value="Umud Fragment, subunit A"/>
    <property type="match status" value="1"/>
</dbReference>
<dbReference type="EMBL" id="JAAZAL010000131">
    <property type="protein sequence ID" value="NLE31353.1"/>
    <property type="molecule type" value="Genomic_DNA"/>
</dbReference>
<dbReference type="GO" id="GO:0006355">
    <property type="term" value="P:regulation of DNA-templated transcription"/>
    <property type="evidence" value="ECO:0007669"/>
    <property type="project" value="InterPro"/>
</dbReference>
<keyword evidence="5" id="KW-0234">DNA repair</keyword>
<dbReference type="GO" id="GO:0009432">
    <property type="term" value="P:SOS response"/>
    <property type="evidence" value="ECO:0007669"/>
    <property type="project" value="UniProtKB-KW"/>
</dbReference>
<evidence type="ECO:0000313" key="9">
    <source>
        <dbReference type="EMBL" id="NLE31353.1"/>
    </source>
</evidence>
<dbReference type="PRINTS" id="PR00726">
    <property type="entry name" value="LEXASERPTASE"/>
</dbReference>
<keyword evidence="4 7" id="KW-0068">Autocatalytic cleavage</keyword>